<organism evidence="1">
    <name type="scientific">Alphacoronavirus sp</name>
    <dbReference type="NCBI Taxonomy" id="1906673"/>
    <lineage>
        <taxon>Viruses</taxon>
        <taxon>Riboviria</taxon>
        <taxon>Orthornavirae</taxon>
        <taxon>Pisuviricota</taxon>
        <taxon>Pisoniviricetes</taxon>
        <taxon>Nidovirales</taxon>
        <taxon>Cornidovirineae</taxon>
        <taxon>Coronaviridae</taxon>
        <taxon>Orthocoronavirinae</taxon>
        <taxon>Alphacoronavirus</taxon>
    </lineage>
</organism>
<evidence type="ECO:0000313" key="1">
    <source>
        <dbReference type="EMBL" id="QWN56355.1"/>
    </source>
</evidence>
<reference evidence="1" key="1">
    <citation type="journal article" date="2021" name="Cell">
        <title>Identification of novel bat coronaviruses sheds light on the evolutionary origins of SARS-CoV-2 and related viruses.</title>
        <authorList>
            <person name="Zhou H."/>
            <person name="Ji J."/>
            <person name="Chen X."/>
            <person name="Bi Y."/>
            <person name="Li J."/>
            <person name="Wang Q."/>
            <person name="Hu T."/>
            <person name="Song H."/>
            <person name="Zhao R."/>
            <person name="Chen Y."/>
            <person name="Cui M."/>
            <person name="Zhang Y."/>
            <person name="Hughes A.C."/>
            <person name="Holmes E.C."/>
            <person name="Shi W."/>
        </authorList>
    </citation>
    <scope>NUCLEOTIDE SEQUENCE</scope>
    <source>
        <strain evidence="1">Bat/Yunnan/RmYN22/2020</strain>
    </source>
</reference>
<name>A0A8F0ZVQ3_9ALPC</name>
<dbReference type="EMBL" id="MZ081391">
    <property type="protein sequence ID" value="QWN56355.1"/>
    <property type="molecule type" value="Genomic_RNA"/>
</dbReference>
<sequence>MQFLIVALFFYFQCFLWATKPVREACLGYFPYCVYEPSTLSYFYSALGFSLIVTSLVTDAVFQLIDYVAHKFLLVCRFLN</sequence>
<gene>
    <name evidence="1" type="primary">NS7</name>
</gene>
<accession>A0A8F0ZVQ3</accession>
<proteinExistence type="predicted"/>
<protein>
    <submittedName>
        <fullName evidence="1">Nonstructural protein 7</fullName>
    </submittedName>
</protein>